<accession>A0A518ES29</accession>
<protein>
    <recommendedName>
        <fullName evidence="4">Lipoprotein</fullName>
    </recommendedName>
</protein>
<dbReference type="AlphaFoldDB" id="A0A518ES29"/>
<dbReference type="OrthoDB" id="9882630at2"/>
<evidence type="ECO:0000256" key="1">
    <source>
        <dbReference type="SAM" id="SignalP"/>
    </source>
</evidence>
<evidence type="ECO:0000313" key="2">
    <source>
        <dbReference type="EMBL" id="QDV06899.1"/>
    </source>
</evidence>
<keyword evidence="3" id="KW-1185">Reference proteome</keyword>
<dbReference type="RefSeq" id="WP_145197484.1">
    <property type="nucleotide sequence ID" value="NZ_CP036434.1"/>
</dbReference>
<evidence type="ECO:0008006" key="4">
    <source>
        <dbReference type="Google" id="ProtNLM"/>
    </source>
</evidence>
<dbReference type="Proteomes" id="UP000320390">
    <property type="component" value="Chromosome"/>
</dbReference>
<feature type="chain" id="PRO_5022010418" description="Lipoprotein" evidence="1">
    <location>
        <begin position="23"/>
        <end position="178"/>
    </location>
</feature>
<gene>
    <name evidence="2" type="ORF">Poly30_24160</name>
</gene>
<keyword evidence="1" id="KW-0732">Signal</keyword>
<proteinExistence type="predicted"/>
<reference evidence="2 3" key="1">
    <citation type="submission" date="2019-02" db="EMBL/GenBank/DDBJ databases">
        <title>Deep-cultivation of Planctomycetes and their phenomic and genomic characterization uncovers novel biology.</title>
        <authorList>
            <person name="Wiegand S."/>
            <person name="Jogler M."/>
            <person name="Boedeker C."/>
            <person name="Pinto D."/>
            <person name="Vollmers J."/>
            <person name="Rivas-Marin E."/>
            <person name="Kohn T."/>
            <person name="Peeters S.H."/>
            <person name="Heuer A."/>
            <person name="Rast P."/>
            <person name="Oberbeckmann S."/>
            <person name="Bunk B."/>
            <person name="Jeske O."/>
            <person name="Meyerdierks A."/>
            <person name="Storesund J.E."/>
            <person name="Kallscheuer N."/>
            <person name="Luecker S."/>
            <person name="Lage O.M."/>
            <person name="Pohl T."/>
            <person name="Merkel B.J."/>
            <person name="Hornburger P."/>
            <person name="Mueller R.-W."/>
            <person name="Bruemmer F."/>
            <person name="Labrenz M."/>
            <person name="Spormann A.M."/>
            <person name="Op den Camp H."/>
            <person name="Overmann J."/>
            <person name="Amann R."/>
            <person name="Jetten M.S.M."/>
            <person name="Mascher T."/>
            <person name="Medema M.H."/>
            <person name="Devos D.P."/>
            <person name="Kaster A.-K."/>
            <person name="Ovreas L."/>
            <person name="Rohde M."/>
            <person name="Galperin M.Y."/>
            <person name="Jogler C."/>
        </authorList>
    </citation>
    <scope>NUCLEOTIDE SEQUENCE [LARGE SCALE GENOMIC DNA]</scope>
    <source>
        <strain evidence="2 3">Poly30</strain>
    </source>
</reference>
<dbReference type="PROSITE" id="PS51257">
    <property type="entry name" value="PROKAR_LIPOPROTEIN"/>
    <property type="match status" value="1"/>
</dbReference>
<sequence precursor="true">MRLTIAAVAATCAALLASCQFSGNKINDHWNFDSVSPRATRILTGYDASKESSYKDFAWNRKKANGLTFRRYFMNHNPLNPNQEPVKSYYEPRPVNSILPNPWNYIHFEGLVIGGAIAGGFPVPVDSIIGTFERGGIDEFKAGIRSAFDNKGVITSADARTFYGEDGELPPFEMSKGK</sequence>
<evidence type="ECO:0000313" key="3">
    <source>
        <dbReference type="Proteomes" id="UP000320390"/>
    </source>
</evidence>
<organism evidence="2 3">
    <name type="scientific">Saltatorellus ferox</name>
    <dbReference type="NCBI Taxonomy" id="2528018"/>
    <lineage>
        <taxon>Bacteria</taxon>
        <taxon>Pseudomonadati</taxon>
        <taxon>Planctomycetota</taxon>
        <taxon>Planctomycetia</taxon>
        <taxon>Planctomycetia incertae sedis</taxon>
        <taxon>Saltatorellus</taxon>
    </lineage>
</organism>
<dbReference type="EMBL" id="CP036434">
    <property type="protein sequence ID" value="QDV06899.1"/>
    <property type="molecule type" value="Genomic_DNA"/>
</dbReference>
<feature type="signal peptide" evidence="1">
    <location>
        <begin position="1"/>
        <end position="22"/>
    </location>
</feature>
<name>A0A518ES29_9BACT</name>